<gene>
    <name evidence="1" type="ORF">BDA99DRAFT_241435</name>
</gene>
<sequence>MEHHFQSDVSGVLEYATVASPNCDFVPILQQTLCGTLDYFKQSSDALDALHIVLFRAWRYKEECMINFSVSRYQRGIEADEYIRLMDLNNLFERTMSHLYELPTEESIDILQQLIPIDPSARYITYYLRITNTIADEKQYSRAIDFITDQKFNGMNENNIIGISTLIREQQQANTSLAHRVKLTGLMTWLQSNGNNTLITAKPTNSNPRKKRFMIKMLDDVR</sequence>
<evidence type="ECO:0000313" key="1">
    <source>
        <dbReference type="EMBL" id="KAI9274517.1"/>
    </source>
</evidence>
<comment type="caution">
    <text evidence="1">The sequence shown here is derived from an EMBL/GenBank/DDBJ whole genome shotgun (WGS) entry which is preliminary data.</text>
</comment>
<name>A0AAD5K8G3_9FUNG</name>
<keyword evidence="2" id="KW-1185">Reference proteome</keyword>
<reference evidence="1" key="1">
    <citation type="journal article" date="2022" name="IScience">
        <title>Evolution of zygomycete secretomes and the origins of terrestrial fungal ecologies.</title>
        <authorList>
            <person name="Chang Y."/>
            <person name="Wang Y."/>
            <person name="Mondo S."/>
            <person name="Ahrendt S."/>
            <person name="Andreopoulos W."/>
            <person name="Barry K."/>
            <person name="Beard J."/>
            <person name="Benny G.L."/>
            <person name="Blankenship S."/>
            <person name="Bonito G."/>
            <person name="Cuomo C."/>
            <person name="Desiro A."/>
            <person name="Gervers K.A."/>
            <person name="Hundley H."/>
            <person name="Kuo A."/>
            <person name="LaButti K."/>
            <person name="Lang B.F."/>
            <person name="Lipzen A."/>
            <person name="O'Donnell K."/>
            <person name="Pangilinan J."/>
            <person name="Reynolds N."/>
            <person name="Sandor L."/>
            <person name="Smith M.E."/>
            <person name="Tsang A."/>
            <person name="Grigoriev I.V."/>
            <person name="Stajich J.E."/>
            <person name="Spatafora J.W."/>
        </authorList>
    </citation>
    <scope>NUCLEOTIDE SEQUENCE</scope>
    <source>
        <strain evidence="1">RSA 2281</strain>
    </source>
</reference>
<dbReference type="AlphaFoldDB" id="A0AAD5K8G3"/>
<dbReference type="Proteomes" id="UP001209540">
    <property type="component" value="Unassembled WGS sequence"/>
</dbReference>
<accession>A0AAD5K8G3</accession>
<evidence type="ECO:0000313" key="2">
    <source>
        <dbReference type="Proteomes" id="UP001209540"/>
    </source>
</evidence>
<protein>
    <submittedName>
        <fullName evidence="1">Uncharacterized protein</fullName>
    </submittedName>
</protein>
<organism evidence="1 2">
    <name type="scientific">Phascolomyces articulosus</name>
    <dbReference type="NCBI Taxonomy" id="60185"/>
    <lineage>
        <taxon>Eukaryota</taxon>
        <taxon>Fungi</taxon>
        <taxon>Fungi incertae sedis</taxon>
        <taxon>Mucoromycota</taxon>
        <taxon>Mucoromycotina</taxon>
        <taxon>Mucoromycetes</taxon>
        <taxon>Mucorales</taxon>
        <taxon>Lichtheimiaceae</taxon>
        <taxon>Phascolomyces</taxon>
    </lineage>
</organism>
<dbReference type="EMBL" id="JAIXMP010000004">
    <property type="protein sequence ID" value="KAI9274517.1"/>
    <property type="molecule type" value="Genomic_DNA"/>
</dbReference>
<reference evidence="1" key="2">
    <citation type="submission" date="2023-02" db="EMBL/GenBank/DDBJ databases">
        <authorList>
            <consortium name="DOE Joint Genome Institute"/>
            <person name="Mondo S.J."/>
            <person name="Chang Y."/>
            <person name="Wang Y."/>
            <person name="Ahrendt S."/>
            <person name="Andreopoulos W."/>
            <person name="Barry K."/>
            <person name="Beard J."/>
            <person name="Benny G.L."/>
            <person name="Blankenship S."/>
            <person name="Bonito G."/>
            <person name="Cuomo C."/>
            <person name="Desiro A."/>
            <person name="Gervers K.A."/>
            <person name="Hundley H."/>
            <person name="Kuo A."/>
            <person name="LaButti K."/>
            <person name="Lang B.F."/>
            <person name="Lipzen A."/>
            <person name="O'Donnell K."/>
            <person name="Pangilinan J."/>
            <person name="Reynolds N."/>
            <person name="Sandor L."/>
            <person name="Smith M.W."/>
            <person name="Tsang A."/>
            <person name="Grigoriev I.V."/>
            <person name="Stajich J.E."/>
            <person name="Spatafora J.W."/>
        </authorList>
    </citation>
    <scope>NUCLEOTIDE SEQUENCE</scope>
    <source>
        <strain evidence="1">RSA 2281</strain>
    </source>
</reference>
<proteinExistence type="predicted"/>